<protein>
    <recommendedName>
        <fullName evidence="3">Plantaricin C family lantibiotic</fullName>
    </recommendedName>
</protein>
<dbReference type="Pfam" id="PF10439">
    <property type="entry name" value="Bacteriocin_IIc"/>
    <property type="match status" value="1"/>
</dbReference>
<proteinExistence type="predicted"/>
<dbReference type="RefSeq" id="WP_224035952.1">
    <property type="nucleotide sequence ID" value="NZ_AP024849.1"/>
</dbReference>
<name>A0ABN6IPY4_9CLOT</name>
<dbReference type="InterPro" id="IPR019493">
    <property type="entry name" value="Bacteriocin_IIb_lactacin-rel"/>
</dbReference>
<evidence type="ECO:0000313" key="2">
    <source>
        <dbReference type="Proteomes" id="UP000824633"/>
    </source>
</evidence>
<dbReference type="EMBL" id="AP024849">
    <property type="protein sequence ID" value="BCZ44256.1"/>
    <property type="molecule type" value="Genomic_DNA"/>
</dbReference>
<accession>A0ABN6IPY4</accession>
<dbReference type="InterPro" id="IPR023991">
    <property type="entry name" value="Bacteriocin_IIb_lactobn/cerein"/>
</dbReference>
<dbReference type="NCBIfam" id="TIGR03949">
    <property type="entry name" value="bact_IIb_cerein"/>
    <property type="match status" value="1"/>
</dbReference>
<dbReference type="NCBIfam" id="NF000539">
    <property type="entry name" value="plantaricin"/>
    <property type="match status" value="1"/>
</dbReference>
<sequence length="87" mass="9187">MNFSKRNPLLRNNMDEFNEIIGSLGDEIDEQNLENIDGGSTPACVAVASVCAVVTAAGGVYAWANEKATAKYKCGGVLTATAECFHC</sequence>
<dbReference type="Proteomes" id="UP000824633">
    <property type="component" value="Chromosome"/>
</dbReference>
<evidence type="ECO:0000313" key="1">
    <source>
        <dbReference type="EMBL" id="BCZ44256.1"/>
    </source>
</evidence>
<reference evidence="2" key="1">
    <citation type="submission" date="2021-07" db="EMBL/GenBank/DDBJ databases">
        <title>Complete genome sequencing of a Clostridium isolate.</title>
        <authorList>
            <person name="Ueki A."/>
            <person name="Tonouchi A."/>
        </authorList>
    </citation>
    <scope>NUCLEOTIDE SEQUENCE [LARGE SCALE GENOMIC DNA]</scope>
    <source>
        <strain evidence="2">C5S11</strain>
    </source>
</reference>
<evidence type="ECO:0008006" key="3">
    <source>
        <dbReference type="Google" id="ProtNLM"/>
    </source>
</evidence>
<organism evidence="1 2">
    <name type="scientific">Clostridium gelidum</name>
    <dbReference type="NCBI Taxonomy" id="704125"/>
    <lineage>
        <taxon>Bacteria</taxon>
        <taxon>Bacillati</taxon>
        <taxon>Bacillota</taxon>
        <taxon>Clostridia</taxon>
        <taxon>Eubacteriales</taxon>
        <taxon>Clostridiaceae</taxon>
        <taxon>Clostridium</taxon>
    </lineage>
</organism>
<gene>
    <name evidence="1" type="ORF">psyc5s11_03230</name>
</gene>
<keyword evidence="2" id="KW-1185">Reference proteome</keyword>